<name>A0A8J3U5D1_9ACTN</name>
<comment type="caution">
    <text evidence="2">The sequence shown here is derived from an EMBL/GenBank/DDBJ whole genome shotgun (WGS) entry which is preliminary data.</text>
</comment>
<dbReference type="EMBL" id="BOOP01000009">
    <property type="protein sequence ID" value="GII37456.1"/>
    <property type="molecule type" value="Genomic_DNA"/>
</dbReference>
<accession>A0A8J3U5D1</accession>
<sequence length="383" mass="38760">MNIPPQPGAEWRFNPPPGWPVPPRDWIPTPNWAGPGPGWPEPPANWQWWVRDVTALRGVGDTMDFGRGPGPGPVGPGPGGFGQGGFGQGPAGPGAFGQGPGPGAFDQGGFDQGGFGQRGFDQGGFGQGPAPMGPGAFGQTGFDQGAFDQGGFGQGGFGQDGFGPGGVGPAPGGAPSERPGTGTGVPWKTIGAIAAAVVIGVGAAYAIYGLKGDKVGGTGATGASASPSAPKSSGAHEQAVAIDKVLDASKPSRGKLQQGLNQMRPPCSKADQGIAAIQQAADQRAQQVQQAKKLKVDALERGYTLRQRLVDALVASQRADAAYLKWAKKYQANGCTGPTTGDADYKLGNAASESATKAKSAFVELWGPIAEQEGLPARTRGSI</sequence>
<reference evidence="2 3" key="1">
    <citation type="submission" date="2021-01" db="EMBL/GenBank/DDBJ databases">
        <title>Whole genome shotgun sequence of Planotetraspora phitsanulokensis NBRC 104273.</title>
        <authorList>
            <person name="Komaki H."/>
            <person name="Tamura T."/>
        </authorList>
    </citation>
    <scope>NUCLEOTIDE SEQUENCE [LARGE SCALE GENOMIC DNA]</scope>
    <source>
        <strain evidence="2 3">NBRC 104273</strain>
    </source>
</reference>
<feature type="compositionally biased region" description="Low complexity" evidence="1">
    <location>
        <begin position="221"/>
        <end position="235"/>
    </location>
</feature>
<evidence type="ECO:0000313" key="3">
    <source>
        <dbReference type="Proteomes" id="UP000622547"/>
    </source>
</evidence>
<feature type="compositionally biased region" description="Gly residues" evidence="1">
    <location>
        <begin position="110"/>
        <end position="127"/>
    </location>
</feature>
<gene>
    <name evidence="2" type="ORF">Pph01_24590</name>
</gene>
<feature type="compositionally biased region" description="Pro residues" evidence="1">
    <location>
        <begin position="14"/>
        <end position="25"/>
    </location>
</feature>
<proteinExistence type="predicted"/>
<protein>
    <submittedName>
        <fullName evidence="2">Uncharacterized protein</fullName>
    </submittedName>
</protein>
<feature type="region of interest" description="Disordered" evidence="1">
    <location>
        <begin position="219"/>
        <end position="238"/>
    </location>
</feature>
<dbReference type="Proteomes" id="UP000622547">
    <property type="component" value="Unassembled WGS sequence"/>
</dbReference>
<evidence type="ECO:0000256" key="1">
    <source>
        <dbReference type="SAM" id="MobiDB-lite"/>
    </source>
</evidence>
<dbReference type="AlphaFoldDB" id="A0A8J3U5D1"/>
<organism evidence="2 3">
    <name type="scientific">Planotetraspora phitsanulokensis</name>
    <dbReference type="NCBI Taxonomy" id="575192"/>
    <lineage>
        <taxon>Bacteria</taxon>
        <taxon>Bacillati</taxon>
        <taxon>Actinomycetota</taxon>
        <taxon>Actinomycetes</taxon>
        <taxon>Streptosporangiales</taxon>
        <taxon>Streptosporangiaceae</taxon>
        <taxon>Planotetraspora</taxon>
    </lineage>
</organism>
<evidence type="ECO:0000313" key="2">
    <source>
        <dbReference type="EMBL" id="GII37456.1"/>
    </source>
</evidence>
<feature type="compositionally biased region" description="Low complexity" evidence="1">
    <location>
        <begin position="137"/>
        <end position="147"/>
    </location>
</feature>
<feature type="region of interest" description="Disordered" evidence="1">
    <location>
        <begin position="69"/>
        <end position="183"/>
    </location>
</feature>
<feature type="compositionally biased region" description="Gly residues" evidence="1">
    <location>
        <begin position="77"/>
        <end position="102"/>
    </location>
</feature>
<keyword evidence="3" id="KW-1185">Reference proteome</keyword>
<feature type="compositionally biased region" description="Gly residues" evidence="1">
    <location>
        <begin position="148"/>
        <end position="171"/>
    </location>
</feature>
<feature type="region of interest" description="Disordered" evidence="1">
    <location>
        <begin position="1"/>
        <end position="37"/>
    </location>
</feature>